<dbReference type="AlphaFoldDB" id="A0A433ZWM1"/>
<dbReference type="Pfam" id="PF11198">
    <property type="entry name" value="DUF2857"/>
    <property type="match status" value="1"/>
</dbReference>
<accession>A0A433ZWM1</accession>
<comment type="caution">
    <text evidence="1">The sequence shown here is derived from an EMBL/GenBank/DDBJ whole genome shotgun (WGS) entry which is preliminary data.</text>
</comment>
<evidence type="ECO:0008006" key="3">
    <source>
        <dbReference type="Google" id="ProtNLM"/>
    </source>
</evidence>
<dbReference type="OrthoDB" id="7065319at2"/>
<evidence type="ECO:0000313" key="1">
    <source>
        <dbReference type="EMBL" id="RUT66523.1"/>
    </source>
</evidence>
<reference evidence="1 2" key="1">
    <citation type="submission" date="2017-08" db="EMBL/GenBank/DDBJ databases">
        <title>Draft genome sequence of pheromone producing symbiont Morganella morganii, of the female New Zealand grass grub Costelytra giveni.</title>
        <authorList>
            <person name="Laugraud A."/>
            <person name="Young S.D."/>
            <person name="Hurst M.H."/>
        </authorList>
    </citation>
    <scope>NUCLEOTIDE SEQUENCE [LARGE SCALE GENOMIC DNA]</scope>
    <source>
        <strain evidence="1 2">MMsCG</strain>
    </source>
</reference>
<dbReference type="Proteomes" id="UP000286908">
    <property type="component" value="Unassembled WGS sequence"/>
</dbReference>
<dbReference type="InterPro" id="IPR021364">
    <property type="entry name" value="DUF2857"/>
</dbReference>
<name>A0A433ZWM1_MORMO</name>
<proteinExistence type="predicted"/>
<dbReference type="EMBL" id="NRQY01000001">
    <property type="protein sequence ID" value="RUT66523.1"/>
    <property type="molecule type" value="Genomic_DNA"/>
</dbReference>
<protein>
    <recommendedName>
        <fullName evidence="3">DUF2857 domain-containing protein</fullName>
    </recommendedName>
</protein>
<sequence length="197" mass="22237">MMIPSLNYAVLTDALHALKEGNIRHCEALGFTYNELEAINCLSMDELFILSRASAQFLHVTIQHEVLRQLLAQTHQEIQLQQRVNRAIALGGSIELLSDFFGLSSGEISARRRFIGISISQGRSRIPDEETDARIWRQWQQHRPDNLLSMDALDVMMDVTEVLSGGEEGEPLSLTVVWNRIMLCEKEAQAQGVIRHG</sequence>
<gene>
    <name evidence="1" type="ORF">CKG00_09065</name>
</gene>
<organism evidence="1 2">
    <name type="scientific">Morganella morganii</name>
    <name type="common">Proteus morganii</name>
    <dbReference type="NCBI Taxonomy" id="582"/>
    <lineage>
        <taxon>Bacteria</taxon>
        <taxon>Pseudomonadati</taxon>
        <taxon>Pseudomonadota</taxon>
        <taxon>Gammaproteobacteria</taxon>
        <taxon>Enterobacterales</taxon>
        <taxon>Morganellaceae</taxon>
        <taxon>Morganella</taxon>
    </lineage>
</organism>
<evidence type="ECO:0000313" key="2">
    <source>
        <dbReference type="Proteomes" id="UP000286908"/>
    </source>
</evidence>